<sequence>MRTLLFHESPFCVSEVVYTTPQQRVVYSQQQQQQVYQVAPTHSQQTQPQIVQTGTVGTGQLQHQLVQPQQLLQSTQQPSQVTYLEQEHYLKQLENKITTQQKGVGRGKVIRPSAEKRKMLSQQLGNPQQQQQQQQQQKQQGLVSRPGQAMVQRGPGVVGPVNQSPQVQQGTTNDEVRIPLSTNNTLNEQYYYVQRADGSRILAVVSLNQGASNTTAQQSNTSTVTTMAGSQVVSPSNPPVSIAAKTPPLQEQTVHSTVSTEQTDAEGNGKRRFIKGRVAVCSNCGILSEDLLTCQRCNHRTDTARTLAQSTITTSGKSSTADSTVVGGRGVGFSNMHIMKQGAVSKRLSHPWSTPHHPNSPMAGRESTQNRYRRTSAWGKLLI</sequence>
<feature type="compositionally biased region" description="Polar residues" evidence="1">
    <location>
        <begin position="161"/>
        <end position="173"/>
    </location>
</feature>
<feature type="region of interest" description="Disordered" evidence="1">
    <location>
        <begin position="118"/>
        <end position="176"/>
    </location>
</feature>
<feature type="region of interest" description="Disordered" evidence="1">
    <location>
        <begin position="347"/>
        <end position="383"/>
    </location>
</feature>
<protein>
    <submittedName>
        <fullName evidence="2">Uncharacterized protein</fullName>
    </submittedName>
</protein>
<feature type="compositionally biased region" description="Low complexity" evidence="1">
    <location>
        <begin position="128"/>
        <end position="140"/>
    </location>
</feature>
<evidence type="ECO:0000256" key="1">
    <source>
        <dbReference type="SAM" id="MobiDB-lite"/>
    </source>
</evidence>
<dbReference type="AlphaFoldDB" id="A0A423TNB8"/>
<proteinExistence type="predicted"/>
<gene>
    <name evidence="2" type="ORF">C7M84_003353</name>
</gene>
<dbReference type="Proteomes" id="UP000283509">
    <property type="component" value="Unassembled WGS sequence"/>
</dbReference>
<accession>A0A423TNB8</accession>
<dbReference type="EMBL" id="QCYY01001454">
    <property type="protein sequence ID" value="ROT77935.1"/>
    <property type="molecule type" value="Genomic_DNA"/>
</dbReference>
<comment type="caution">
    <text evidence="2">The sequence shown here is derived from an EMBL/GenBank/DDBJ whole genome shotgun (WGS) entry which is preliminary data.</text>
</comment>
<keyword evidence="3" id="KW-1185">Reference proteome</keyword>
<dbReference type="OrthoDB" id="10671881at2759"/>
<name>A0A423TNB8_PENVA</name>
<reference evidence="2 3" key="1">
    <citation type="submission" date="2018-04" db="EMBL/GenBank/DDBJ databases">
        <authorList>
            <person name="Zhang X."/>
            <person name="Yuan J."/>
            <person name="Li F."/>
            <person name="Xiang J."/>
        </authorList>
    </citation>
    <scope>NUCLEOTIDE SEQUENCE [LARGE SCALE GENOMIC DNA]</scope>
    <source>
        <tissue evidence="2">Muscle</tissue>
    </source>
</reference>
<evidence type="ECO:0000313" key="2">
    <source>
        <dbReference type="EMBL" id="ROT77935.1"/>
    </source>
</evidence>
<evidence type="ECO:0000313" key="3">
    <source>
        <dbReference type="Proteomes" id="UP000283509"/>
    </source>
</evidence>
<reference evidence="2 3" key="2">
    <citation type="submission" date="2019-01" db="EMBL/GenBank/DDBJ databases">
        <title>The decoding of complex shrimp genome reveals the adaptation for benthos swimmer, frequently molting mechanism and breeding impact on genome.</title>
        <authorList>
            <person name="Sun Y."/>
            <person name="Gao Y."/>
            <person name="Yu Y."/>
        </authorList>
    </citation>
    <scope>NUCLEOTIDE SEQUENCE [LARGE SCALE GENOMIC DNA]</scope>
    <source>
        <tissue evidence="2">Muscle</tissue>
    </source>
</reference>
<organism evidence="2 3">
    <name type="scientific">Penaeus vannamei</name>
    <name type="common">Whiteleg shrimp</name>
    <name type="synonym">Litopenaeus vannamei</name>
    <dbReference type="NCBI Taxonomy" id="6689"/>
    <lineage>
        <taxon>Eukaryota</taxon>
        <taxon>Metazoa</taxon>
        <taxon>Ecdysozoa</taxon>
        <taxon>Arthropoda</taxon>
        <taxon>Crustacea</taxon>
        <taxon>Multicrustacea</taxon>
        <taxon>Malacostraca</taxon>
        <taxon>Eumalacostraca</taxon>
        <taxon>Eucarida</taxon>
        <taxon>Decapoda</taxon>
        <taxon>Dendrobranchiata</taxon>
        <taxon>Penaeoidea</taxon>
        <taxon>Penaeidae</taxon>
        <taxon>Penaeus</taxon>
    </lineage>
</organism>